<dbReference type="EMBL" id="OE180369">
    <property type="protein sequence ID" value="CAD7571169.1"/>
    <property type="molecule type" value="Genomic_DNA"/>
</dbReference>
<reference evidence="1" key="1">
    <citation type="submission" date="2020-11" db="EMBL/GenBank/DDBJ databases">
        <authorList>
            <person name="Tran Van P."/>
        </authorList>
    </citation>
    <scope>NUCLEOTIDE SEQUENCE</scope>
</reference>
<accession>A0A7R9J2F7</accession>
<name>A0A7R9J2F7_TIMCA</name>
<dbReference type="AlphaFoldDB" id="A0A7R9J2F7"/>
<protein>
    <submittedName>
        <fullName evidence="1">(California timema) hypothetical protein</fullName>
    </submittedName>
</protein>
<organism evidence="1">
    <name type="scientific">Timema californicum</name>
    <name type="common">California timema</name>
    <name type="synonym">Walking stick</name>
    <dbReference type="NCBI Taxonomy" id="61474"/>
    <lineage>
        <taxon>Eukaryota</taxon>
        <taxon>Metazoa</taxon>
        <taxon>Ecdysozoa</taxon>
        <taxon>Arthropoda</taxon>
        <taxon>Hexapoda</taxon>
        <taxon>Insecta</taxon>
        <taxon>Pterygota</taxon>
        <taxon>Neoptera</taxon>
        <taxon>Polyneoptera</taxon>
        <taxon>Phasmatodea</taxon>
        <taxon>Timematodea</taxon>
        <taxon>Timematoidea</taxon>
        <taxon>Timematidae</taxon>
        <taxon>Timema</taxon>
    </lineage>
</organism>
<gene>
    <name evidence="1" type="ORF">TCMB3V08_LOCUS3850</name>
</gene>
<evidence type="ECO:0000313" key="1">
    <source>
        <dbReference type="EMBL" id="CAD7571169.1"/>
    </source>
</evidence>
<proteinExistence type="predicted"/>
<sequence length="60" mass="6899">MMSEDITGSSIPNETIEFETVKEAQVSGHIDQIKNSVDNNKRYLFECVAPPKDRDDEWHC</sequence>